<name>A0A6V7RPP7_9BACL</name>
<dbReference type="SUPFAM" id="SSF53807">
    <property type="entry name" value="Helical backbone' metal receptor"/>
    <property type="match status" value="1"/>
</dbReference>
<comment type="caution">
    <text evidence="4">The sequence shown here is derived from an EMBL/GenBank/DDBJ whole genome shotgun (WGS) entry which is preliminary data.</text>
</comment>
<evidence type="ECO:0000256" key="3">
    <source>
        <dbReference type="SAM" id="SignalP"/>
    </source>
</evidence>
<keyword evidence="3" id="KW-0732">Signal</keyword>
<feature type="coiled-coil region" evidence="1">
    <location>
        <begin position="194"/>
        <end position="221"/>
    </location>
</feature>
<reference evidence="4 5" key="1">
    <citation type="submission" date="2020-07" db="EMBL/GenBank/DDBJ databases">
        <authorList>
            <person name="Criscuolo A."/>
        </authorList>
    </citation>
    <scope>NUCLEOTIDE SEQUENCE [LARGE SCALE GENOMIC DNA]</scope>
    <source>
        <strain evidence="5">CIP 111030</strain>
    </source>
</reference>
<evidence type="ECO:0000256" key="1">
    <source>
        <dbReference type="SAM" id="Coils"/>
    </source>
</evidence>
<accession>A0A6V7RPP7</accession>
<dbReference type="PROSITE" id="PS51257">
    <property type="entry name" value="PROKAR_LIPOPROTEIN"/>
    <property type="match status" value="1"/>
</dbReference>
<dbReference type="RefSeq" id="WP_186088481.1">
    <property type="nucleotide sequence ID" value="NZ_BMDB01000004.1"/>
</dbReference>
<dbReference type="InterPro" id="IPR006127">
    <property type="entry name" value="ZnuA-like"/>
</dbReference>
<evidence type="ECO:0000313" key="4">
    <source>
        <dbReference type="EMBL" id="CAD2079653.1"/>
    </source>
</evidence>
<keyword evidence="5" id="KW-1185">Reference proteome</keyword>
<keyword evidence="1" id="KW-0175">Coiled coil</keyword>
<evidence type="ECO:0000256" key="2">
    <source>
        <dbReference type="SAM" id="MobiDB-lite"/>
    </source>
</evidence>
<organism evidence="4 5">
    <name type="scientific">Phocicoccus schoeneichii</name>
    <dbReference type="NCBI Taxonomy" id="1812261"/>
    <lineage>
        <taxon>Bacteria</taxon>
        <taxon>Bacillati</taxon>
        <taxon>Bacillota</taxon>
        <taxon>Bacilli</taxon>
        <taxon>Bacillales</taxon>
        <taxon>Salinicoccaceae</taxon>
        <taxon>Phocicoccus</taxon>
    </lineage>
</organism>
<proteinExistence type="predicted"/>
<dbReference type="Gene3D" id="3.40.50.1980">
    <property type="entry name" value="Nitrogenase molybdenum iron protein domain"/>
    <property type="match status" value="3"/>
</dbReference>
<feature type="region of interest" description="Disordered" evidence="2">
    <location>
        <begin position="123"/>
        <end position="168"/>
    </location>
</feature>
<feature type="signal peptide" evidence="3">
    <location>
        <begin position="1"/>
        <end position="16"/>
    </location>
</feature>
<dbReference type="AlphaFoldDB" id="A0A6V7RPP7"/>
<dbReference type="GO" id="GO:0030001">
    <property type="term" value="P:metal ion transport"/>
    <property type="evidence" value="ECO:0007669"/>
    <property type="project" value="InterPro"/>
</dbReference>
<sequence>MKFKAFLILSITLLLAACGTGDKNTKTDGNKLHIYTTVFPLYSMTKEIGGDTVEVESVYPENVNIHSYEPSQKDILSYAEGDLFVFTNEELDPLAKKINDTIGSHTKSLAAFSSEDKLIENDHNHEGESEEEHAEHEHEDEEAHDHGDEESHDHSHDGHDHGAHDPHVWLDPNLALEMAENITKTLSEMKPEHKELYEKNFNRLKDELVQMDKDLKDATKNADGKTVYISHESIGYLADRYHFEQVGISGLNNEEPSQKALTEMVTHINEEKIPYILYEQNVSSRVTDMIGRETETEFLPFHNLETLTDKDPEDATYQSMMNKNIESLKEVLK</sequence>
<protein>
    <submittedName>
        <fullName evidence="4">High-affinity zinc uptake system binding-protein ZnuA</fullName>
    </submittedName>
</protein>
<dbReference type="Proteomes" id="UP000521032">
    <property type="component" value="Unassembled WGS sequence"/>
</dbReference>
<evidence type="ECO:0000313" key="5">
    <source>
        <dbReference type="Proteomes" id="UP000521032"/>
    </source>
</evidence>
<dbReference type="GO" id="GO:0046872">
    <property type="term" value="F:metal ion binding"/>
    <property type="evidence" value="ECO:0007669"/>
    <property type="project" value="InterPro"/>
</dbReference>
<dbReference type="PANTHER" id="PTHR42953">
    <property type="entry name" value="HIGH-AFFINITY ZINC UPTAKE SYSTEM PROTEIN ZNUA-RELATED"/>
    <property type="match status" value="1"/>
</dbReference>
<dbReference type="InterPro" id="IPR050492">
    <property type="entry name" value="Bact_metal-bind_prot9"/>
</dbReference>
<dbReference type="Pfam" id="PF01297">
    <property type="entry name" value="ZnuA"/>
    <property type="match status" value="1"/>
</dbReference>
<feature type="chain" id="PRO_5038656181" evidence="3">
    <location>
        <begin position="17"/>
        <end position="333"/>
    </location>
</feature>
<dbReference type="PANTHER" id="PTHR42953:SF8">
    <property type="entry name" value="ZINT DOMAIN-CONTAINING PROTEIN"/>
    <property type="match status" value="1"/>
</dbReference>
<dbReference type="EMBL" id="CAJEWE010000011">
    <property type="protein sequence ID" value="CAD2079653.1"/>
    <property type="molecule type" value="Genomic_DNA"/>
</dbReference>
<gene>
    <name evidence="4" type="primary">znuA</name>
    <name evidence="4" type="ORF">JEOSCH030_01681</name>
</gene>